<dbReference type="CDD" id="cd00586">
    <property type="entry name" value="4HBT"/>
    <property type="match status" value="1"/>
</dbReference>
<dbReference type="RefSeq" id="WP_146201535.1">
    <property type="nucleotide sequence ID" value="NZ_QGGG01000019.1"/>
</dbReference>
<gene>
    <name evidence="1" type="ORF">C7441_11950</name>
</gene>
<dbReference type="InterPro" id="IPR029069">
    <property type="entry name" value="HotDog_dom_sf"/>
</dbReference>
<evidence type="ECO:0000313" key="2">
    <source>
        <dbReference type="Proteomes" id="UP000245396"/>
    </source>
</evidence>
<dbReference type="AlphaFoldDB" id="A0A316BSY0"/>
<keyword evidence="2" id="KW-1185">Reference proteome</keyword>
<evidence type="ECO:0000313" key="1">
    <source>
        <dbReference type="EMBL" id="PWJ76362.1"/>
    </source>
</evidence>
<dbReference type="EMBL" id="QGGG01000019">
    <property type="protein sequence ID" value="PWJ76362.1"/>
    <property type="molecule type" value="Genomic_DNA"/>
</dbReference>
<reference evidence="1 2" key="1">
    <citation type="submission" date="2018-05" db="EMBL/GenBank/DDBJ databases">
        <title>Genomic Encyclopedia of Type Strains, Phase IV (KMG-IV): sequencing the most valuable type-strain genomes for metagenomic binning, comparative biology and taxonomic classification.</title>
        <authorList>
            <person name="Goeker M."/>
        </authorList>
    </citation>
    <scope>NUCLEOTIDE SEQUENCE [LARGE SCALE GENOMIC DNA]</scope>
    <source>
        <strain evidence="1 2">DSM 6986</strain>
    </source>
</reference>
<dbReference type="OrthoDB" id="7204167at2"/>
<dbReference type="Proteomes" id="UP000245396">
    <property type="component" value="Unassembled WGS sequence"/>
</dbReference>
<protein>
    <submittedName>
        <fullName evidence="1">4-hydroxybenzoyl-CoA thioesterase</fullName>
    </submittedName>
</protein>
<accession>A0A316BSY0</accession>
<dbReference type="Pfam" id="PF13279">
    <property type="entry name" value="4HBT_2"/>
    <property type="match status" value="1"/>
</dbReference>
<comment type="caution">
    <text evidence="1">The sequence shown here is derived from an EMBL/GenBank/DDBJ whole genome shotgun (WGS) entry which is preliminary data.</text>
</comment>
<dbReference type="Gene3D" id="3.10.129.10">
    <property type="entry name" value="Hotdog Thioesterase"/>
    <property type="match status" value="1"/>
</dbReference>
<dbReference type="SUPFAM" id="SSF54637">
    <property type="entry name" value="Thioesterase/thiol ester dehydrase-isomerase"/>
    <property type="match status" value="1"/>
</dbReference>
<sequence>MTVVLTTDVTFGDCDPAGIVFYPNVFRWLDAAFHKLLRPLGGHHGICKELGSAGLGLVDAQAHFRSAIRDGDVLDVSVSIAEWSRRSVTLVYEGRVGTRLAFEAREVRCLFIRENGGIVAGDISGLRDKLEKTK</sequence>
<organism evidence="1 2">
    <name type="scientific">Pseudaminobacter salicylatoxidans</name>
    <dbReference type="NCBI Taxonomy" id="93369"/>
    <lineage>
        <taxon>Bacteria</taxon>
        <taxon>Pseudomonadati</taxon>
        <taxon>Pseudomonadota</taxon>
        <taxon>Alphaproteobacteria</taxon>
        <taxon>Hyphomicrobiales</taxon>
        <taxon>Phyllobacteriaceae</taxon>
        <taxon>Pseudaminobacter</taxon>
    </lineage>
</organism>
<proteinExistence type="predicted"/>
<name>A0A316BSY0_PSESE</name>